<organism evidence="1 2">
    <name type="scientific">Rhizopogon vesiculosus</name>
    <dbReference type="NCBI Taxonomy" id="180088"/>
    <lineage>
        <taxon>Eukaryota</taxon>
        <taxon>Fungi</taxon>
        <taxon>Dikarya</taxon>
        <taxon>Basidiomycota</taxon>
        <taxon>Agaricomycotina</taxon>
        <taxon>Agaricomycetes</taxon>
        <taxon>Agaricomycetidae</taxon>
        <taxon>Boletales</taxon>
        <taxon>Suillineae</taxon>
        <taxon>Rhizopogonaceae</taxon>
        <taxon>Rhizopogon</taxon>
    </lineage>
</organism>
<dbReference type="OrthoDB" id="2699738at2759"/>
<keyword evidence="2" id="KW-1185">Reference proteome</keyword>
<dbReference type="EMBL" id="LVVM01004667">
    <property type="protein sequence ID" value="OJA12427.1"/>
    <property type="molecule type" value="Genomic_DNA"/>
</dbReference>
<accession>A0A1J8PXG4</accession>
<gene>
    <name evidence="1" type="ORF">AZE42_08092</name>
</gene>
<protein>
    <submittedName>
        <fullName evidence="1">Uncharacterized protein</fullName>
    </submittedName>
</protein>
<proteinExistence type="predicted"/>
<sequence length="47" mass="5512">MTTVSNDPSLWPLISDYQEFNYFEVACLTAVVYDWGAHDTDAYRENY</sequence>
<name>A0A1J8PXG4_9AGAM</name>
<reference evidence="1 2" key="1">
    <citation type="submission" date="2016-03" db="EMBL/GenBank/DDBJ databases">
        <title>Comparative genomics of the ectomycorrhizal sister species Rhizopogon vinicolor and Rhizopogon vesiculosus (Basidiomycota: Boletales) reveals a divergence of the mating type B locus.</title>
        <authorList>
            <person name="Mujic A.B."/>
            <person name="Kuo A."/>
            <person name="Tritt A."/>
            <person name="Lipzen A."/>
            <person name="Chen C."/>
            <person name="Johnson J."/>
            <person name="Sharma A."/>
            <person name="Barry K."/>
            <person name="Grigoriev I.V."/>
            <person name="Spatafora J.W."/>
        </authorList>
    </citation>
    <scope>NUCLEOTIDE SEQUENCE [LARGE SCALE GENOMIC DNA]</scope>
    <source>
        <strain evidence="1 2">AM-OR11-056</strain>
    </source>
</reference>
<comment type="caution">
    <text evidence="1">The sequence shown here is derived from an EMBL/GenBank/DDBJ whole genome shotgun (WGS) entry which is preliminary data.</text>
</comment>
<evidence type="ECO:0000313" key="2">
    <source>
        <dbReference type="Proteomes" id="UP000183567"/>
    </source>
</evidence>
<dbReference type="Proteomes" id="UP000183567">
    <property type="component" value="Unassembled WGS sequence"/>
</dbReference>
<dbReference type="AlphaFoldDB" id="A0A1J8PXG4"/>
<evidence type="ECO:0000313" key="1">
    <source>
        <dbReference type="EMBL" id="OJA12427.1"/>
    </source>
</evidence>